<accession>A0A9X1VVQ2</accession>
<protein>
    <submittedName>
        <fullName evidence="2">Uncharacterized protein</fullName>
    </submittedName>
</protein>
<evidence type="ECO:0000313" key="2">
    <source>
        <dbReference type="EMBL" id="MCJ0764636.1"/>
    </source>
</evidence>
<dbReference type="Proteomes" id="UP001139447">
    <property type="component" value="Unassembled WGS sequence"/>
</dbReference>
<keyword evidence="3" id="KW-1185">Reference proteome</keyword>
<comment type="caution">
    <text evidence="2">The sequence shown here is derived from an EMBL/GenBank/DDBJ whole genome shotgun (WGS) entry which is preliminary data.</text>
</comment>
<name>A0A9X1VVQ2_9BURK</name>
<dbReference type="AlphaFoldDB" id="A0A9X1VVQ2"/>
<evidence type="ECO:0000256" key="1">
    <source>
        <dbReference type="SAM" id="MobiDB-lite"/>
    </source>
</evidence>
<feature type="region of interest" description="Disordered" evidence="1">
    <location>
        <begin position="39"/>
        <end position="86"/>
    </location>
</feature>
<proteinExistence type="predicted"/>
<organism evidence="2 3">
    <name type="scientific">Variovorax terrae</name>
    <dbReference type="NCBI Taxonomy" id="2923278"/>
    <lineage>
        <taxon>Bacteria</taxon>
        <taxon>Pseudomonadati</taxon>
        <taxon>Pseudomonadota</taxon>
        <taxon>Betaproteobacteria</taxon>
        <taxon>Burkholderiales</taxon>
        <taxon>Comamonadaceae</taxon>
        <taxon>Variovorax</taxon>
    </lineage>
</organism>
<dbReference type="EMBL" id="JALGBI010000002">
    <property type="protein sequence ID" value="MCJ0764636.1"/>
    <property type="molecule type" value="Genomic_DNA"/>
</dbReference>
<evidence type="ECO:0000313" key="3">
    <source>
        <dbReference type="Proteomes" id="UP001139447"/>
    </source>
</evidence>
<dbReference type="RefSeq" id="WP_243307527.1">
    <property type="nucleotide sequence ID" value="NZ_JALGBI010000002.1"/>
</dbReference>
<sequence length="86" mass="9122">MEMTFVAILFVLVVLLAIWASPGWSALVAQYRALFSVQPPGQVSPPDGRSAPPATAADPQHRHGGAPAGQHGPKRHTVVPHQARGR</sequence>
<feature type="compositionally biased region" description="Basic residues" evidence="1">
    <location>
        <begin position="72"/>
        <end position="86"/>
    </location>
</feature>
<reference evidence="2" key="1">
    <citation type="submission" date="2022-03" db="EMBL/GenBank/DDBJ databases">
        <authorList>
            <person name="Woo C.Y."/>
        </authorList>
    </citation>
    <scope>NUCLEOTIDE SEQUENCE</scope>
    <source>
        <strain evidence="2">CYS-02</strain>
    </source>
</reference>
<gene>
    <name evidence="2" type="ORF">MMF98_15565</name>
</gene>